<dbReference type="Pfam" id="PF01386">
    <property type="entry name" value="Ribosomal_L25p"/>
    <property type="match status" value="1"/>
</dbReference>
<proteinExistence type="inferred from homology"/>
<comment type="subunit">
    <text evidence="5">Part of the 50S ribosomal subunit; part of the 5S rRNA/L5/L18/L25 subcomplex. Contacts the 5S rRNA. Binds to the 5S rRNA independently of L5 and L18.</text>
</comment>
<reference evidence="9 10" key="1">
    <citation type="journal article" date="2018" name="Syst. Appl. Microbiol.">
        <title>Abditibacterium utsteinense sp. nov., the first cultivated member of candidate phylum FBP, isolated from ice-free Antarctic soil samples.</title>
        <authorList>
            <person name="Tahon G."/>
            <person name="Tytgat B."/>
            <person name="Lebbe L."/>
            <person name="Carlier A."/>
            <person name="Willems A."/>
        </authorList>
    </citation>
    <scope>NUCLEOTIDE SEQUENCE [LARGE SCALE GENOMIC DNA]</scope>
    <source>
        <strain evidence="9 10">LMG 29911</strain>
    </source>
</reference>
<name>A0A2S8SR26_9BACT</name>
<dbReference type="InterPro" id="IPR020056">
    <property type="entry name" value="Rbsml_bL25/Gln-tRNA_synth_N"/>
</dbReference>
<evidence type="ECO:0000256" key="5">
    <source>
        <dbReference type="HAMAP-Rule" id="MF_01334"/>
    </source>
</evidence>
<dbReference type="Gene3D" id="2.40.240.10">
    <property type="entry name" value="Ribosomal Protein L25, Chain P"/>
    <property type="match status" value="1"/>
</dbReference>
<dbReference type="InterPro" id="IPR011035">
    <property type="entry name" value="Ribosomal_bL25/Gln-tRNA_synth"/>
</dbReference>
<dbReference type="FunCoup" id="A0A2S8SR26">
    <property type="interactions" value="319"/>
</dbReference>
<comment type="caution">
    <text evidence="9">The sequence shown here is derived from an EMBL/GenBank/DDBJ whole genome shotgun (WGS) entry which is preliminary data.</text>
</comment>
<keyword evidence="1 5" id="KW-0699">rRNA-binding</keyword>
<evidence type="ECO:0000256" key="4">
    <source>
        <dbReference type="ARBA" id="ARBA00023274"/>
    </source>
</evidence>
<dbReference type="NCBIfam" id="TIGR00731">
    <property type="entry name" value="bL25_bact_ctc"/>
    <property type="match status" value="1"/>
</dbReference>
<feature type="compositionally biased region" description="Low complexity" evidence="6">
    <location>
        <begin position="210"/>
        <end position="232"/>
    </location>
</feature>
<dbReference type="Gene3D" id="2.170.120.20">
    <property type="entry name" value="Ribosomal protein L25, beta domain"/>
    <property type="match status" value="1"/>
</dbReference>
<protein>
    <recommendedName>
        <fullName evidence="5">Large ribosomal subunit protein bL25</fullName>
    </recommendedName>
    <alternativeName>
        <fullName evidence="5">General stress protein CTC</fullName>
    </alternativeName>
</protein>
<dbReference type="InterPro" id="IPR020057">
    <property type="entry name" value="Ribosomal_bL25_b-dom"/>
</dbReference>
<dbReference type="InterPro" id="IPR029751">
    <property type="entry name" value="Ribosomal_L25_dom"/>
</dbReference>
<dbReference type="InParanoid" id="A0A2S8SR26"/>
<gene>
    <name evidence="5" type="primary">rplY</name>
    <name evidence="5" type="synonym">ctc</name>
    <name evidence="9" type="ORF">B1R32_11460</name>
</gene>
<evidence type="ECO:0000256" key="6">
    <source>
        <dbReference type="SAM" id="MobiDB-lite"/>
    </source>
</evidence>
<dbReference type="GO" id="GO:0003735">
    <property type="term" value="F:structural constituent of ribosome"/>
    <property type="evidence" value="ECO:0007669"/>
    <property type="project" value="InterPro"/>
</dbReference>
<sequence>MSQKELSTESRELRGKVAARQMRRAGKLPAVLYGHGQDPISLSVNAKEFSDLIAHSGTHMLLNLKGASTETAVIKKIERHPVKGIPATIDFLRVAANERITTKVTLLLENEPLDVKSGAGLLVQSLHEIEISALPAEMPEHISVDISHLVLNGPAVHISEIPTIAGIDFLTHGEEAIAAINTPKKVDLDAPMDEADAEIEAEGQHKAEEAAASNVENATVAEDVTAEAAQEVPAEHGASNKSGGEGLKQETHTGNKSE</sequence>
<evidence type="ECO:0000256" key="1">
    <source>
        <dbReference type="ARBA" id="ARBA00022730"/>
    </source>
</evidence>
<dbReference type="GO" id="GO:0006412">
    <property type="term" value="P:translation"/>
    <property type="evidence" value="ECO:0007669"/>
    <property type="project" value="UniProtKB-UniRule"/>
</dbReference>
<organism evidence="9 10">
    <name type="scientific">Abditibacterium utsteinense</name>
    <dbReference type="NCBI Taxonomy" id="1960156"/>
    <lineage>
        <taxon>Bacteria</taxon>
        <taxon>Pseudomonadati</taxon>
        <taxon>Abditibacteriota</taxon>
        <taxon>Abditibacteriia</taxon>
        <taxon>Abditibacteriales</taxon>
        <taxon>Abditibacteriaceae</taxon>
        <taxon>Abditibacterium</taxon>
    </lineage>
</organism>
<comment type="similarity">
    <text evidence="5">Belongs to the bacterial ribosomal protein bL25 family. CTC subfamily.</text>
</comment>
<dbReference type="GO" id="GO:0008097">
    <property type="term" value="F:5S rRNA binding"/>
    <property type="evidence" value="ECO:0007669"/>
    <property type="project" value="InterPro"/>
</dbReference>
<dbReference type="CDD" id="cd00495">
    <property type="entry name" value="Ribosomal_L25_TL5_CTC"/>
    <property type="match status" value="1"/>
</dbReference>
<dbReference type="HAMAP" id="MF_01334">
    <property type="entry name" value="Ribosomal_bL25_CTC"/>
    <property type="match status" value="1"/>
</dbReference>
<dbReference type="Proteomes" id="UP000237684">
    <property type="component" value="Unassembled WGS sequence"/>
</dbReference>
<dbReference type="PANTHER" id="PTHR33284:SF1">
    <property type="entry name" value="RIBOSOMAL PROTEIN L25_GLN-TRNA SYNTHETASE, ANTI-CODON-BINDING DOMAIN-CONTAINING PROTEIN"/>
    <property type="match status" value="1"/>
</dbReference>
<evidence type="ECO:0000313" key="9">
    <source>
        <dbReference type="EMBL" id="PQV63235.1"/>
    </source>
</evidence>
<dbReference type="OrthoDB" id="9806411at2"/>
<feature type="region of interest" description="Disordered" evidence="6">
    <location>
        <begin position="200"/>
        <end position="258"/>
    </location>
</feature>
<keyword evidence="3 5" id="KW-0689">Ribosomal protein</keyword>
<keyword evidence="10" id="KW-1185">Reference proteome</keyword>
<evidence type="ECO:0000259" key="8">
    <source>
        <dbReference type="Pfam" id="PF14693"/>
    </source>
</evidence>
<dbReference type="EMBL" id="NIGF01000014">
    <property type="protein sequence ID" value="PQV63235.1"/>
    <property type="molecule type" value="Genomic_DNA"/>
</dbReference>
<dbReference type="Pfam" id="PF14693">
    <property type="entry name" value="Ribosomal_TL5_C"/>
    <property type="match status" value="1"/>
</dbReference>
<keyword evidence="2 5" id="KW-0694">RNA-binding</keyword>
<dbReference type="GO" id="GO:0022625">
    <property type="term" value="C:cytosolic large ribosomal subunit"/>
    <property type="evidence" value="ECO:0007669"/>
    <property type="project" value="TreeGrafter"/>
</dbReference>
<dbReference type="RefSeq" id="WP_106380647.1">
    <property type="nucleotide sequence ID" value="NZ_NIGF01000014.1"/>
</dbReference>
<dbReference type="SUPFAM" id="SSF50715">
    <property type="entry name" value="Ribosomal protein L25-like"/>
    <property type="match status" value="1"/>
</dbReference>
<evidence type="ECO:0000256" key="3">
    <source>
        <dbReference type="ARBA" id="ARBA00022980"/>
    </source>
</evidence>
<comment type="function">
    <text evidence="5">This is one of the proteins that binds to the 5S RNA in the ribosome where it forms part of the central protuberance.</text>
</comment>
<evidence type="ECO:0000259" key="7">
    <source>
        <dbReference type="Pfam" id="PF01386"/>
    </source>
</evidence>
<dbReference type="PANTHER" id="PTHR33284">
    <property type="entry name" value="RIBOSOMAL PROTEIN L25/GLN-TRNA SYNTHETASE, ANTI-CODON-BINDING DOMAIN-CONTAINING PROTEIN"/>
    <property type="match status" value="1"/>
</dbReference>
<accession>A0A2S8SR26</accession>
<dbReference type="InterPro" id="IPR001021">
    <property type="entry name" value="Ribosomal_bL25_long"/>
</dbReference>
<feature type="domain" description="Large ribosomal subunit protein bL25 L25" evidence="7">
    <location>
        <begin position="6"/>
        <end position="91"/>
    </location>
</feature>
<dbReference type="InterPro" id="IPR020930">
    <property type="entry name" value="Ribosomal_uL5_bac-type"/>
</dbReference>
<feature type="domain" description="Large ribosomal subunit protein bL25 beta" evidence="8">
    <location>
        <begin position="100"/>
        <end position="184"/>
    </location>
</feature>
<evidence type="ECO:0000313" key="10">
    <source>
        <dbReference type="Proteomes" id="UP000237684"/>
    </source>
</evidence>
<feature type="compositionally biased region" description="Basic and acidic residues" evidence="6">
    <location>
        <begin position="247"/>
        <end position="258"/>
    </location>
</feature>
<dbReference type="AlphaFoldDB" id="A0A2S8SR26"/>
<evidence type="ECO:0000256" key="2">
    <source>
        <dbReference type="ARBA" id="ARBA00022884"/>
    </source>
</evidence>
<dbReference type="InterPro" id="IPR037121">
    <property type="entry name" value="Ribosomal_bL25_C"/>
</dbReference>
<keyword evidence="4 5" id="KW-0687">Ribonucleoprotein</keyword>